<evidence type="ECO:0000313" key="8">
    <source>
        <dbReference type="Proteomes" id="UP001220610"/>
    </source>
</evidence>
<accession>A0AAJ6BEN0</accession>
<evidence type="ECO:0000259" key="4">
    <source>
        <dbReference type="Pfam" id="PF25917"/>
    </source>
</evidence>
<comment type="similarity">
    <text evidence="2">Belongs to the membrane fusion protein (MFP) (TC 8.A.1) family.</text>
</comment>
<feature type="domain" description="Multidrug resistance protein MdtA-like beta-barrel" evidence="5">
    <location>
        <begin position="218"/>
        <end position="304"/>
    </location>
</feature>
<protein>
    <submittedName>
        <fullName evidence="7">Efflux RND transporter periplasmic adaptor subunit</fullName>
    </submittedName>
</protein>
<evidence type="ECO:0000259" key="5">
    <source>
        <dbReference type="Pfam" id="PF25944"/>
    </source>
</evidence>
<dbReference type="EMBL" id="CP119311">
    <property type="protein sequence ID" value="WEK34218.1"/>
    <property type="molecule type" value="Genomic_DNA"/>
</dbReference>
<organism evidence="7 8">
    <name type="scientific">Candidatus Pseudobacter hemicellulosilyticus</name>
    <dbReference type="NCBI Taxonomy" id="3121375"/>
    <lineage>
        <taxon>Bacteria</taxon>
        <taxon>Pseudomonadati</taxon>
        <taxon>Bacteroidota</taxon>
        <taxon>Chitinophagia</taxon>
        <taxon>Chitinophagales</taxon>
        <taxon>Chitinophagaceae</taxon>
        <taxon>Pseudobacter</taxon>
    </lineage>
</organism>
<proteinExistence type="inferred from homology"/>
<sequence length="394" mass="42827">MQPLRLNITRRHLLLLTGFISITALLYACGAGRAEQPINAMPPPSLPVLAVSATPGTTYREYTAALEGKVNVEIRPQVEGYLDKIYVDEGAYVKAGQPLFRINDRIYREALHNSESSLQAAEANAARARVEVDRLLPLVENKVISEVQLKTARATYDAALASAEQTRALVANAKINVGYTLVSAPVSGYIGRIPFKTGSLVGKGETTPLTVLSDVSEVYAYFSLSEADFIAFRNQFAGNTLEEKVRKVPAVQLVLADNSLYPQTGKIGTIDGQFDRTTGAISFRATFPNSGGLLRSGNTGRVRIPQLFNEALVVPQEATYEIQDKIFVYVVSDSNKVVGRPISISGKTANYYFVQGGLKAGERIVFSGLGNLRDEMVIAPMPIRVDSLLQVKPL</sequence>
<dbReference type="InterPro" id="IPR058627">
    <property type="entry name" value="MdtA-like_C"/>
</dbReference>
<dbReference type="Gene3D" id="2.40.420.20">
    <property type="match status" value="1"/>
</dbReference>
<dbReference type="Pfam" id="PF25944">
    <property type="entry name" value="Beta-barrel_RND"/>
    <property type="match status" value="1"/>
</dbReference>
<dbReference type="GO" id="GO:0030313">
    <property type="term" value="C:cell envelope"/>
    <property type="evidence" value="ECO:0007669"/>
    <property type="project" value="UniProtKB-SubCell"/>
</dbReference>
<evidence type="ECO:0000259" key="3">
    <source>
        <dbReference type="Pfam" id="PF25876"/>
    </source>
</evidence>
<gene>
    <name evidence="7" type="ORF">P0Y53_17155</name>
</gene>
<evidence type="ECO:0000313" key="7">
    <source>
        <dbReference type="EMBL" id="WEK34218.1"/>
    </source>
</evidence>
<dbReference type="NCBIfam" id="TIGR01730">
    <property type="entry name" value="RND_mfp"/>
    <property type="match status" value="1"/>
</dbReference>
<feature type="domain" description="Multidrug resistance protein MdtA-like alpha-helical hairpin" evidence="3">
    <location>
        <begin position="111"/>
        <end position="180"/>
    </location>
</feature>
<evidence type="ECO:0000259" key="6">
    <source>
        <dbReference type="Pfam" id="PF25967"/>
    </source>
</evidence>
<dbReference type="Pfam" id="PF25917">
    <property type="entry name" value="BSH_RND"/>
    <property type="match status" value="1"/>
</dbReference>
<dbReference type="Pfam" id="PF25876">
    <property type="entry name" value="HH_MFP_RND"/>
    <property type="match status" value="1"/>
</dbReference>
<dbReference type="Gene3D" id="2.40.50.100">
    <property type="match status" value="1"/>
</dbReference>
<name>A0AAJ6BEN0_9BACT</name>
<dbReference type="InterPro" id="IPR058625">
    <property type="entry name" value="MdtA-like_BSH"/>
</dbReference>
<dbReference type="Gene3D" id="1.10.287.470">
    <property type="entry name" value="Helix hairpin bin"/>
    <property type="match status" value="1"/>
</dbReference>
<feature type="domain" description="Multidrug resistance protein MdtA-like C-terminal permuted SH3" evidence="6">
    <location>
        <begin position="311"/>
        <end position="370"/>
    </location>
</feature>
<dbReference type="InterPro" id="IPR058626">
    <property type="entry name" value="MdtA-like_b-barrel"/>
</dbReference>
<dbReference type="PANTHER" id="PTHR30158:SF23">
    <property type="entry name" value="MULTIDRUG RESISTANCE PROTEIN MEXA"/>
    <property type="match status" value="1"/>
</dbReference>
<evidence type="ECO:0000256" key="1">
    <source>
        <dbReference type="ARBA" id="ARBA00004196"/>
    </source>
</evidence>
<dbReference type="Pfam" id="PF25967">
    <property type="entry name" value="RND-MFP_C"/>
    <property type="match status" value="1"/>
</dbReference>
<comment type="subcellular location">
    <subcellularLocation>
        <location evidence="1">Cell envelope</location>
    </subcellularLocation>
</comment>
<feature type="domain" description="Multidrug resistance protein MdtA-like barrel-sandwich hybrid" evidence="4">
    <location>
        <begin position="72"/>
        <end position="211"/>
    </location>
</feature>
<dbReference type="Gene3D" id="2.40.30.170">
    <property type="match status" value="1"/>
</dbReference>
<evidence type="ECO:0000256" key="2">
    <source>
        <dbReference type="ARBA" id="ARBA00009477"/>
    </source>
</evidence>
<dbReference type="Proteomes" id="UP001220610">
    <property type="component" value="Chromosome"/>
</dbReference>
<dbReference type="AlphaFoldDB" id="A0AAJ6BEN0"/>
<dbReference type="GO" id="GO:0022857">
    <property type="term" value="F:transmembrane transporter activity"/>
    <property type="evidence" value="ECO:0007669"/>
    <property type="project" value="InterPro"/>
</dbReference>
<dbReference type="InterPro" id="IPR006143">
    <property type="entry name" value="RND_pump_MFP"/>
</dbReference>
<reference evidence="7" key="1">
    <citation type="submission" date="2023-03" db="EMBL/GenBank/DDBJ databases">
        <title>Andean soil-derived lignocellulolytic bacterial consortium as a source of novel taxa and putative plastic-active enzymes.</title>
        <authorList>
            <person name="Diaz-Garcia L."/>
            <person name="Chuvochina M."/>
            <person name="Feuerriegel G."/>
            <person name="Bunk B."/>
            <person name="Sproer C."/>
            <person name="Streit W.R."/>
            <person name="Rodriguez L.M."/>
            <person name="Overmann J."/>
            <person name="Jimenez D.J."/>
        </authorList>
    </citation>
    <scope>NUCLEOTIDE SEQUENCE</scope>
    <source>
        <strain evidence="7">MAG 7</strain>
    </source>
</reference>
<dbReference type="PROSITE" id="PS51257">
    <property type="entry name" value="PROKAR_LIPOPROTEIN"/>
    <property type="match status" value="1"/>
</dbReference>
<dbReference type="SUPFAM" id="SSF111369">
    <property type="entry name" value="HlyD-like secretion proteins"/>
    <property type="match status" value="1"/>
</dbReference>
<dbReference type="GO" id="GO:0046677">
    <property type="term" value="P:response to antibiotic"/>
    <property type="evidence" value="ECO:0007669"/>
    <property type="project" value="TreeGrafter"/>
</dbReference>
<dbReference type="PANTHER" id="PTHR30158">
    <property type="entry name" value="ACRA/E-RELATED COMPONENT OF DRUG EFFLUX TRANSPORTER"/>
    <property type="match status" value="1"/>
</dbReference>
<dbReference type="InterPro" id="IPR058624">
    <property type="entry name" value="MdtA-like_HH"/>
</dbReference>
<dbReference type="GO" id="GO:0005886">
    <property type="term" value="C:plasma membrane"/>
    <property type="evidence" value="ECO:0007669"/>
    <property type="project" value="TreeGrafter"/>
</dbReference>